<reference evidence="6 7" key="1">
    <citation type="submission" date="2018-09" db="EMBL/GenBank/DDBJ databases">
        <title>Gemmobacter lutimaris sp. nov., a marine bacterium isolated from tidal flat.</title>
        <authorList>
            <person name="Lee D.W."/>
            <person name="Yoo Y."/>
            <person name="Kim J.-J."/>
            <person name="Kim B.S."/>
        </authorList>
    </citation>
    <scope>NUCLEOTIDE SEQUENCE [LARGE SCALE GENOMIC DNA]</scope>
    <source>
        <strain evidence="6 7">YJ-T1-11</strain>
    </source>
</reference>
<dbReference type="PRINTS" id="PR00037">
    <property type="entry name" value="HTHLACR"/>
</dbReference>
<dbReference type="AlphaFoldDB" id="A0A398BQZ1"/>
<evidence type="ECO:0000256" key="1">
    <source>
        <dbReference type="ARBA" id="ARBA00022491"/>
    </source>
</evidence>
<dbReference type="InterPro" id="IPR014036">
    <property type="entry name" value="DeoR-like_C"/>
</dbReference>
<keyword evidence="3" id="KW-0238">DNA-binding</keyword>
<dbReference type="SMART" id="SM01134">
    <property type="entry name" value="DeoRC"/>
    <property type="match status" value="1"/>
</dbReference>
<dbReference type="InterPro" id="IPR036390">
    <property type="entry name" value="WH_DNA-bd_sf"/>
</dbReference>
<evidence type="ECO:0000259" key="5">
    <source>
        <dbReference type="PROSITE" id="PS51000"/>
    </source>
</evidence>
<feature type="domain" description="HTH deoR-type" evidence="5">
    <location>
        <begin position="3"/>
        <end position="58"/>
    </location>
</feature>
<evidence type="ECO:0000313" key="7">
    <source>
        <dbReference type="Proteomes" id="UP000266649"/>
    </source>
</evidence>
<dbReference type="InterPro" id="IPR001034">
    <property type="entry name" value="DeoR_HTH"/>
</dbReference>
<dbReference type="PROSITE" id="PS51000">
    <property type="entry name" value="HTH_DEOR_2"/>
    <property type="match status" value="1"/>
</dbReference>
<dbReference type="Proteomes" id="UP000266649">
    <property type="component" value="Unassembled WGS sequence"/>
</dbReference>
<dbReference type="SUPFAM" id="SSF100950">
    <property type="entry name" value="NagB/RpiA/CoA transferase-like"/>
    <property type="match status" value="1"/>
</dbReference>
<keyword evidence="4" id="KW-0804">Transcription</keyword>
<keyword evidence="1" id="KW-0678">Repressor</keyword>
<dbReference type="InterPro" id="IPR018356">
    <property type="entry name" value="Tscrpt_reg_HTH_DeoR_CS"/>
</dbReference>
<dbReference type="InterPro" id="IPR037171">
    <property type="entry name" value="NagB/RpiA_transferase-like"/>
</dbReference>
<proteinExistence type="predicted"/>
<gene>
    <name evidence="6" type="ORF">D2N39_09645</name>
</gene>
<sequence>MLTSTRKALLLDRLARDGRLMATDLAVELRVSEDTIRRDLRDLAAEGRLLRVHGGALPLSPTHAPVAVRRSLHPQAKAALGRRAAALIRPGQIVILDGGTTHLALVAALPPGLACTVVTHAPAIAAALEPFPWIEILLIGGPILRLSMVATGVEAAEAYGNLRADIAFLGVTGLHPETGLTTGHPEEARLKARILRAAAEVVVLATPDKLDATSPHRIAPLEAMNTLITTGERPDWLSPDSRHLRA</sequence>
<dbReference type="PANTHER" id="PTHR30363">
    <property type="entry name" value="HTH-TYPE TRANSCRIPTIONAL REGULATOR SRLR-RELATED"/>
    <property type="match status" value="1"/>
</dbReference>
<dbReference type="EMBL" id="QXXQ01000004">
    <property type="protein sequence ID" value="RID92164.1"/>
    <property type="molecule type" value="Genomic_DNA"/>
</dbReference>
<dbReference type="RefSeq" id="WP_119134569.1">
    <property type="nucleotide sequence ID" value="NZ_QXXQ01000004.1"/>
</dbReference>
<organism evidence="6 7">
    <name type="scientific">Gemmobacter lutimaris</name>
    <dbReference type="NCBI Taxonomy" id="2306023"/>
    <lineage>
        <taxon>Bacteria</taxon>
        <taxon>Pseudomonadati</taxon>
        <taxon>Pseudomonadota</taxon>
        <taxon>Alphaproteobacteria</taxon>
        <taxon>Rhodobacterales</taxon>
        <taxon>Paracoccaceae</taxon>
        <taxon>Gemmobacter</taxon>
    </lineage>
</organism>
<dbReference type="InterPro" id="IPR050313">
    <property type="entry name" value="Carb_Metab_HTH_regulators"/>
</dbReference>
<keyword evidence="2" id="KW-0805">Transcription regulation</keyword>
<protein>
    <submittedName>
        <fullName evidence="6">DeoR/GlpR transcriptional regulator</fullName>
    </submittedName>
</protein>
<name>A0A398BQZ1_9RHOB</name>
<dbReference type="PANTHER" id="PTHR30363:SF4">
    <property type="entry name" value="GLYCEROL-3-PHOSPHATE REGULON REPRESSOR"/>
    <property type="match status" value="1"/>
</dbReference>
<dbReference type="PROSITE" id="PS00894">
    <property type="entry name" value="HTH_DEOR_1"/>
    <property type="match status" value="1"/>
</dbReference>
<accession>A0A398BQZ1</accession>
<dbReference type="GO" id="GO:0003700">
    <property type="term" value="F:DNA-binding transcription factor activity"/>
    <property type="evidence" value="ECO:0007669"/>
    <property type="project" value="InterPro"/>
</dbReference>
<evidence type="ECO:0000256" key="4">
    <source>
        <dbReference type="ARBA" id="ARBA00023163"/>
    </source>
</evidence>
<dbReference type="SMART" id="SM00420">
    <property type="entry name" value="HTH_DEOR"/>
    <property type="match status" value="1"/>
</dbReference>
<dbReference type="Pfam" id="PF08220">
    <property type="entry name" value="HTH_DeoR"/>
    <property type="match status" value="1"/>
</dbReference>
<dbReference type="OrthoDB" id="9797223at2"/>
<keyword evidence="7" id="KW-1185">Reference proteome</keyword>
<evidence type="ECO:0000256" key="2">
    <source>
        <dbReference type="ARBA" id="ARBA00023015"/>
    </source>
</evidence>
<evidence type="ECO:0000256" key="3">
    <source>
        <dbReference type="ARBA" id="ARBA00023125"/>
    </source>
</evidence>
<dbReference type="SUPFAM" id="SSF46785">
    <property type="entry name" value="Winged helix' DNA-binding domain"/>
    <property type="match status" value="1"/>
</dbReference>
<dbReference type="GO" id="GO:0003677">
    <property type="term" value="F:DNA binding"/>
    <property type="evidence" value="ECO:0007669"/>
    <property type="project" value="UniProtKB-KW"/>
</dbReference>
<dbReference type="Pfam" id="PF00455">
    <property type="entry name" value="DeoRC"/>
    <property type="match status" value="1"/>
</dbReference>
<dbReference type="Gene3D" id="3.40.50.1360">
    <property type="match status" value="1"/>
</dbReference>
<comment type="caution">
    <text evidence="6">The sequence shown here is derived from an EMBL/GenBank/DDBJ whole genome shotgun (WGS) entry which is preliminary data.</text>
</comment>
<evidence type="ECO:0000313" key="6">
    <source>
        <dbReference type="EMBL" id="RID92164.1"/>
    </source>
</evidence>